<evidence type="ECO:0000313" key="6">
    <source>
        <dbReference type="EMBL" id="MBM9459432.1"/>
    </source>
</evidence>
<dbReference type="PANTHER" id="PTHR36108:SF13">
    <property type="entry name" value="COLOSSIN-B-RELATED"/>
    <property type="match status" value="1"/>
</dbReference>
<gene>
    <name evidence="6" type="ORF">JK386_05920</name>
</gene>
<accession>A0A939BVC6</accession>
<dbReference type="Gene3D" id="2.60.40.1120">
    <property type="entry name" value="Carboxypeptidase-like, regulatory domain"/>
    <property type="match status" value="2"/>
</dbReference>
<evidence type="ECO:0000256" key="2">
    <source>
        <dbReference type="ARBA" id="ARBA00022525"/>
    </source>
</evidence>
<keyword evidence="3 5" id="KW-0732">Signal</keyword>
<dbReference type="Gene3D" id="2.60.40.2700">
    <property type="match status" value="1"/>
</dbReference>
<name>A0A939BVC6_9ACTN</name>
<dbReference type="Gene3D" id="2.60.40.10">
    <property type="entry name" value="Immunoglobulins"/>
    <property type="match status" value="1"/>
</dbReference>
<dbReference type="Proteomes" id="UP000663791">
    <property type="component" value="Unassembled WGS sequence"/>
</dbReference>
<dbReference type="SUPFAM" id="SSF49478">
    <property type="entry name" value="Cna protein B-type domain"/>
    <property type="match status" value="2"/>
</dbReference>
<dbReference type="GO" id="GO:0005975">
    <property type="term" value="P:carbohydrate metabolic process"/>
    <property type="evidence" value="ECO:0007669"/>
    <property type="project" value="UniProtKB-ARBA"/>
</dbReference>
<protein>
    <submittedName>
        <fullName evidence="6">Carboxypeptidase regulatory-like domain-containing protein</fullName>
    </submittedName>
</protein>
<feature type="chain" id="PRO_5038570972" evidence="5">
    <location>
        <begin position="22"/>
        <end position="679"/>
    </location>
</feature>
<keyword evidence="6" id="KW-0378">Hydrolase</keyword>
<dbReference type="Pfam" id="PF13620">
    <property type="entry name" value="CarboxypepD_reg"/>
    <property type="match status" value="1"/>
</dbReference>
<comment type="caution">
    <text evidence="6">The sequence shown here is derived from an EMBL/GenBank/DDBJ whole genome shotgun (WGS) entry which is preliminary data.</text>
</comment>
<dbReference type="RefSeq" id="WP_205290721.1">
    <property type="nucleotide sequence ID" value="NZ_CP074406.1"/>
</dbReference>
<keyword evidence="2" id="KW-0964">Secreted</keyword>
<evidence type="ECO:0000313" key="7">
    <source>
        <dbReference type="Proteomes" id="UP000663791"/>
    </source>
</evidence>
<keyword evidence="6" id="KW-0121">Carboxypeptidase</keyword>
<keyword evidence="6" id="KW-0645">Protease</keyword>
<comment type="similarity">
    <text evidence="1">Belongs to the serine-aspartate repeat-containing protein (SDr) family.</text>
</comment>
<feature type="region of interest" description="Disordered" evidence="4">
    <location>
        <begin position="652"/>
        <end position="679"/>
    </location>
</feature>
<evidence type="ECO:0000256" key="1">
    <source>
        <dbReference type="ARBA" id="ARBA00007257"/>
    </source>
</evidence>
<organism evidence="6 7">
    <name type="scientific">Nocardioides faecalis</name>
    <dbReference type="NCBI Taxonomy" id="2803858"/>
    <lineage>
        <taxon>Bacteria</taxon>
        <taxon>Bacillati</taxon>
        <taxon>Actinomycetota</taxon>
        <taxon>Actinomycetes</taxon>
        <taxon>Propionibacteriales</taxon>
        <taxon>Nocardioidaceae</taxon>
        <taxon>Nocardioides</taxon>
    </lineage>
</organism>
<evidence type="ECO:0000256" key="5">
    <source>
        <dbReference type="SAM" id="SignalP"/>
    </source>
</evidence>
<dbReference type="SUPFAM" id="SSF117074">
    <property type="entry name" value="Hypothetical protein PA1324"/>
    <property type="match status" value="1"/>
</dbReference>
<keyword evidence="7" id="KW-1185">Reference proteome</keyword>
<dbReference type="PANTHER" id="PTHR36108">
    <property type="entry name" value="COLOSSIN-B-RELATED"/>
    <property type="match status" value="1"/>
</dbReference>
<evidence type="ECO:0000256" key="3">
    <source>
        <dbReference type="ARBA" id="ARBA00022729"/>
    </source>
</evidence>
<sequence>MRARKFLLAGAVTAMAVGLSAAPVMTPVAHATTEGSFNVLVRSTESGDALSGAKVQLYSASTGAAVQAAATTDGDGQATIAGLSDGRYTAKVSGTGYFEEYTRVATIGDGSEYTYEYVYLDPITPVQTAKLRGKVTVDGTEGRYPTIYLYPGTATQQQVDNWEVDYVYASGQRNGLWGRVLAAGSYKVRACSEDADYNRSGCAWVGGATADSATVITVAANQTKVVPDLDIVTGAPAASSRVTGKVIGAGGAGIVGVRVYLYGPDATDIWDYVSSTSTDSLGVYSFRDDDVPAGSYRLRFDDSRGEYVGEFHNDVPLSVDDPATWEDDSYLIPAGAGTVTVPATGAVTANASLAKAPVPPATSGLSGRLVNDAGSGVAGYVEIYDARGSHTFSVSTRRDGTFSVPADQLAPGGYRLWAEGDGVVGSWNGGAPVQAKAPLVTVPVVGVANIGALRLQRYGAIGGTVALTANAAGDLASSRVVVYDADGEEYSSWSTDSNGSYTADELAPGTYYVRAEGSRSSLFDHDVELPYIPQYWAGRYTLSSATPVVVRPGATTARINFTLSNRLSAVTAPSITGSPTLGKVLTARAGTWTRAKDVVFTYQWKRGGKVVGTGAAYKVAKADQGASLTVTVTATDRRGSYVTGAAVSKAVKVAKPPKKKVKKKAKKKTKKKAKKAKKK</sequence>
<feature type="signal peptide" evidence="5">
    <location>
        <begin position="1"/>
        <end position="21"/>
    </location>
</feature>
<evidence type="ECO:0000256" key="4">
    <source>
        <dbReference type="SAM" id="MobiDB-lite"/>
    </source>
</evidence>
<feature type="compositionally biased region" description="Basic residues" evidence="4">
    <location>
        <begin position="655"/>
        <end position="679"/>
    </location>
</feature>
<dbReference type="EMBL" id="JAERTX010000004">
    <property type="protein sequence ID" value="MBM9459432.1"/>
    <property type="molecule type" value="Genomic_DNA"/>
</dbReference>
<dbReference type="GO" id="GO:0004180">
    <property type="term" value="F:carboxypeptidase activity"/>
    <property type="evidence" value="ECO:0007669"/>
    <property type="project" value="UniProtKB-KW"/>
</dbReference>
<dbReference type="InterPro" id="IPR013783">
    <property type="entry name" value="Ig-like_fold"/>
</dbReference>
<proteinExistence type="inferred from homology"/>
<dbReference type="AlphaFoldDB" id="A0A939BVC6"/>
<reference evidence="6" key="1">
    <citation type="submission" date="2021-01" db="EMBL/GenBank/DDBJ databases">
        <title>Novel species in genus Nocardioides.</title>
        <authorList>
            <person name="Zhang G."/>
        </authorList>
    </citation>
    <scope>NUCLEOTIDE SEQUENCE</scope>
    <source>
        <strain evidence="6">Zg-536</strain>
    </source>
</reference>